<evidence type="ECO:0000259" key="12">
    <source>
        <dbReference type="Pfam" id="PF01694"/>
    </source>
</evidence>
<dbReference type="EMBL" id="NHZQ01000289">
    <property type="protein sequence ID" value="PSK44236.1"/>
    <property type="molecule type" value="Genomic_DNA"/>
</dbReference>
<evidence type="ECO:0000256" key="11">
    <source>
        <dbReference type="SAM" id="MobiDB-lite"/>
    </source>
</evidence>
<accession>A0A2P7Z7Q6</accession>
<feature type="transmembrane region" description="Helical" evidence="10">
    <location>
        <begin position="259"/>
        <end position="281"/>
    </location>
</feature>
<keyword evidence="5 10" id="KW-0812">Transmembrane</keyword>
<dbReference type="InterPro" id="IPR022764">
    <property type="entry name" value="Peptidase_S54_rhomboid_dom"/>
</dbReference>
<evidence type="ECO:0000256" key="9">
    <source>
        <dbReference type="ARBA" id="ARBA00023136"/>
    </source>
</evidence>
<evidence type="ECO:0000256" key="5">
    <source>
        <dbReference type="ARBA" id="ARBA00022692"/>
    </source>
</evidence>
<evidence type="ECO:0000313" key="13">
    <source>
        <dbReference type="EMBL" id="PSK44236.1"/>
    </source>
</evidence>
<feature type="compositionally biased region" description="Polar residues" evidence="11">
    <location>
        <begin position="37"/>
        <end position="70"/>
    </location>
</feature>
<feature type="transmembrane region" description="Helical" evidence="10">
    <location>
        <begin position="320"/>
        <end position="343"/>
    </location>
</feature>
<comment type="function">
    <text evidence="10">Serine protease involved in intramembrane proteolysis.</text>
</comment>
<dbReference type="SUPFAM" id="SSF144091">
    <property type="entry name" value="Rhomboid-like"/>
    <property type="match status" value="1"/>
</dbReference>
<dbReference type="GO" id="GO:0004252">
    <property type="term" value="F:serine-type endopeptidase activity"/>
    <property type="evidence" value="ECO:0007669"/>
    <property type="project" value="InterPro"/>
</dbReference>
<dbReference type="Proteomes" id="UP000243723">
    <property type="component" value="Unassembled WGS sequence"/>
</dbReference>
<name>A0A2P7Z7Q6_9PEZI</name>
<keyword evidence="7 10" id="KW-0720">Serine protease</keyword>
<comment type="similarity">
    <text evidence="3 10">Belongs to the peptidase S54 family.</text>
</comment>
<evidence type="ECO:0000256" key="7">
    <source>
        <dbReference type="ARBA" id="ARBA00022825"/>
    </source>
</evidence>
<protein>
    <recommendedName>
        <fullName evidence="10">Rhomboid-type serine protease</fullName>
        <ecNumber evidence="10">3.4.21.105</ecNumber>
    </recommendedName>
</protein>
<sequence>MAANSYYHGDPPSYPPSYTAATGRRADDHLPPLPHQDSYQDSINAPSSSYHNQGSYPYTHPQGSTSSYATTAYAPQYGRQDPAGSDDAVPLRPYNNKRDSQGSQAPIIPQHDDPFVRDAKPGRGRRRGHGETIGPPVKQGWFKGKITWCCFFFSIVQIAVFIGELARNGALTGIPIQIKPQFNPMIGPSPYVLINMGARYQPCMRRMPSVNETISWPCPSTTTSTGDGPTCTLAELCGFGGLNIPTEYGRDNQAQPNQWFRFITPIFLHAGIIHIGFNLLLQLTLGRDMELAIGSLRFALVYMSAGIFGFVLGGNFAANGIASTGASGSLFGVLALNLLDLLYTWQTRRKPVKDLCFIILDIAIAFVLGLLPGLDNFSHIGGFLTGLVLGVCLMRSPQAFSRRLGADEPAYGLAGRGSPPPPQHAGTASAMGGGVAAFAKKPLGFFKGRKPFWWAWWLVRAGALIGTIIGFIVLLKNFYVWQRGCTWCKHLTCLPISNWCDIGNLEILSSNSNSSKARRDLVDLGWEVLGRALE</sequence>
<feature type="region of interest" description="Disordered" evidence="11">
    <location>
        <begin position="1"/>
        <end position="135"/>
    </location>
</feature>
<comment type="subcellular location">
    <subcellularLocation>
        <location evidence="2 10">Membrane</location>
        <topology evidence="2 10">Multi-pass membrane protein</topology>
    </subcellularLocation>
</comment>
<dbReference type="InterPro" id="IPR002610">
    <property type="entry name" value="Peptidase_S54_rhomboid-like"/>
</dbReference>
<evidence type="ECO:0000256" key="3">
    <source>
        <dbReference type="ARBA" id="ARBA00009045"/>
    </source>
</evidence>
<evidence type="ECO:0000256" key="6">
    <source>
        <dbReference type="ARBA" id="ARBA00022801"/>
    </source>
</evidence>
<dbReference type="EC" id="3.4.21.105" evidence="10"/>
<dbReference type="GO" id="GO:0006508">
    <property type="term" value="P:proteolysis"/>
    <property type="evidence" value="ECO:0007669"/>
    <property type="project" value="UniProtKB-KW"/>
</dbReference>
<comment type="caution">
    <text evidence="10">Lacks conserved residue(s) required for the propagation of feature annotation.</text>
</comment>
<gene>
    <name evidence="13" type="ORF">B9Z65_216</name>
</gene>
<evidence type="ECO:0000256" key="4">
    <source>
        <dbReference type="ARBA" id="ARBA00022670"/>
    </source>
</evidence>
<keyword evidence="14" id="KW-1185">Reference proteome</keyword>
<organism evidence="13 14">
    <name type="scientific">Elsinoe australis</name>
    <dbReference type="NCBI Taxonomy" id="40998"/>
    <lineage>
        <taxon>Eukaryota</taxon>
        <taxon>Fungi</taxon>
        <taxon>Dikarya</taxon>
        <taxon>Ascomycota</taxon>
        <taxon>Pezizomycotina</taxon>
        <taxon>Dothideomycetes</taxon>
        <taxon>Dothideomycetidae</taxon>
        <taxon>Myriangiales</taxon>
        <taxon>Elsinoaceae</taxon>
        <taxon>Elsinoe</taxon>
    </lineage>
</organism>
<feature type="domain" description="Peptidase S54 rhomboid" evidence="12">
    <location>
        <begin position="257"/>
        <end position="395"/>
    </location>
</feature>
<feature type="transmembrane region" description="Helical" evidence="10">
    <location>
        <begin position="355"/>
        <end position="371"/>
    </location>
</feature>
<dbReference type="OrthoDB" id="2146116at2759"/>
<evidence type="ECO:0000256" key="1">
    <source>
        <dbReference type="ARBA" id="ARBA00000156"/>
    </source>
</evidence>
<feature type="compositionally biased region" description="Basic and acidic residues" evidence="11">
    <location>
        <begin position="110"/>
        <end position="121"/>
    </location>
</feature>
<dbReference type="Pfam" id="PF01694">
    <property type="entry name" value="Rhomboid"/>
    <property type="match status" value="1"/>
</dbReference>
<keyword evidence="8 10" id="KW-1133">Transmembrane helix</keyword>
<reference evidence="13 14" key="1">
    <citation type="submission" date="2017-05" db="EMBL/GenBank/DDBJ databases">
        <title>Draft genome sequence of Elsinoe australis.</title>
        <authorList>
            <person name="Cheng Q."/>
        </authorList>
    </citation>
    <scope>NUCLEOTIDE SEQUENCE [LARGE SCALE GENOMIC DNA]</scope>
    <source>
        <strain evidence="13 14">NL1</strain>
    </source>
</reference>
<keyword evidence="4 10" id="KW-0645">Protease</keyword>
<comment type="catalytic activity">
    <reaction evidence="1 10">
        <text>Cleaves type-1 transmembrane domains using a catalytic dyad composed of serine and histidine that are contributed by different transmembrane domains.</text>
        <dbReference type="EC" id="3.4.21.105"/>
    </reaction>
</comment>
<keyword evidence="9 10" id="KW-0472">Membrane</keyword>
<evidence type="ECO:0000256" key="10">
    <source>
        <dbReference type="RuleBase" id="RU362115"/>
    </source>
</evidence>
<evidence type="ECO:0000256" key="8">
    <source>
        <dbReference type="ARBA" id="ARBA00022989"/>
    </source>
</evidence>
<dbReference type="PANTHER" id="PTHR22936:SF69">
    <property type="entry name" value="RHOMBOID-LIKE PROTEIN"/>
    <property type="match status" value="1"/>
</dbReference>
<keyword evidence="6 10" id="KW-0378">Hydrolase</keyword>
<dbReference type="AlphaFoldDB" id="A0A2P7Z7Q6"/>
<feature type="transmembrane region" description="Helical" evidence="10">
    <location>
        <begin position="293"/>
        <end position="314"/>
    </location>
</feature>
<dbReference type="PANTHER" id="PTHR22936">
    <property type="entry name" value="RHOMBOID-RELATED"/>
    <property type="match status" value="1"/>
</dbReference>
<comment type="caution">
    <text evidence="13">The sequence shown here is derived from an EMBL/GenBank/DDBJ whole genome shotgun (WGS) entry which is preliminary data.</text>
</comment>
<proteinExistence type="inferred from homology"/>
<dbReference type="InterPro" id="IPR035952">
    <property type="entry name" value="Rhomboid-like_sf"/>
</dbReference>
<evidence type="ECO:0000313" key="14">
    <source>
        <dbReference type="Proteomes" id="UP000243723"/>
    </source>
</evidence>
<dbReference type="GO" id="GO:0016020">
    <property type="term" value="C:membrane"/>
    <property type="evidence" value="ECO:0007669"/>
    <property type="project" value="UniProtKB-SubCell"/>
</dbReference>
<evidence type="ECO:0000256" key="2">
    <source>
        <dbReference type="ARBA" id="ARBA00004141"/>
    </source>
</evidence>
<dbReference type="Gene3D" id="1.20.1540.10">
    <property type="entry name" value="Rhomboid-like"/>
    <property type="match status" value="1"/>
</dbReference>
<dbReference type="STRING" id="40998.A0A2P7Z7Q6"/>
<feature type="transmembrane region" description="Helical" evidence="10">
    <location>
        <begin position="453"/>
        <end position="475"/>
    </location>
</feature>